<dbReference type="Gene3D" id="3.80.10.10">
    <property type="entry name" value="Ribonuclease Inhibitor"/>
    <property type="match status" value="2"/>
</dbReference>
<dbReference type="EMBL" id="BTGU01001847">
    <property type="protein sequence ID" value="GMN30303.1"/>
    <property type="molecule type" value="Genomic_DNA"/>
</dbReference>
<keyword evidence="4" id="KW-1185">Reference proteome</keyword>
<evidence type="ECO:0000256" key="2">
    <source>
        <dbReference type="ARBA" id="ARBA00022737"/>
    </source>
</evidence>
<dbReference type="InterPro" id="IPR044974">
    <property type="entry name" value="Disease_R_plants"/>
</dbReference>
<dbReference type="GO" id="GO:0006952">
    <property type="term" value="P:defense response"/>
    <property type="evidence" value="ECO:0007669"/>
    <property type="project" value="InterPro"/>
</dbReference>
<dbReference type="SUPFAM" id="SSF52058">
    <property type="entry name" value="L domain-like"/>
    <property type="match status" value="1"/>
</dbReference>
<evidence type="ECO:0000313" key="3">
    <source>
        <dbReference type="EMBL" id="GMN30303.1"/>
    </source>
</evidence>
<organism evidence="3 4">
    <name type="scientific">Ficus carica</name>
    <name type="common">Common fig</name>
    <dbReference type="NCBI Taxonomy" id="3494"/>
    <lineage>
        <taxon>Eukaryota</taxon>
        <taxon>Viridiplantae</taxon>
        <taxon>Streptophyta</taxon>
        <taxon>Embryophyta</taxon>
        <taxon>Tracheophyta</taxon>
        <taxon>Spermatophyta</taxon>
        <taxon>Magnoliopsida</taxon>
        <taxon>eudicotyledons</taxon>
        <taxon>Gunneridae</taxon>
        <taxon>Pentapetalae</taxon>
        <taxon>rosids</taxon>
        <taxon>fabids</taxon>
        <taxon>Rosales</taxon>
        <taxon>Moraceae</taxon>
        <taxon>Ficeae</taxon>
        <taxon>Ficus</taxon>
    </lineage>
</organism>
<sequence>MSLDMSKINEDLHLSPTVFKNMRKLRLLKIHYSTLYTHDKKFRVYFDRADQLSLPHSLRYLCWYNYPSKSLPSEFKTQMLVKLHMSHSELKQLWNGVQDLANLKSINLSCSKQLIKVPDLYRAPKLERIMLFHCTSLVEVPPLNYQRRLGNLHLHGCFRFKSLPKISRNVKHLWLGNTAITELPSSIGSFESLVNLDLSCCQNLKNLPALPRNIQKLDLSGSAIKQVSPSSIEGLPHLSELQLRG</sequence>
<dbReference type="Proteomes" id="UP001187192">
    <property type="component" value="Unassembled WGS sequence"/>
</dbReference>
<reference evidence="3" key="1">
    <citation type="submission" date="2023-07" db="EMBL/GenBank/DDBJ databases">
        <title>draft genome sequence of fig (Ficus carica).</title>
        <authorList>
            <person name="Takahashi T."/>
            <person name="Nishimura K."/>
        </authorList>
    </citation>
    <scope>NUCLEOTIDE SEQUENCE</scope>
</reference>
<keyword evidence="1" id="KW-0433">Leucine-rich repeat</keyword>
<evidence type="ECO:0000313" key="4">
    <source>
        <dbReference type="Proteomes" id="UP001187192"/>
    </source>
</evidence>
<dbReference type="AlphaFoldDB" id="A0AA87Z678"/>
<keyword evidence="2" id="KW-0677">Repeat</keyword>
<dbReference type="Pfam" id="PF07725">
    <property type="entry name" value="LRR_3"/>
    <property type="match status" value="1"/>
</dbReference>
<dbReference type="InterPro" id="IPR011713">
    <property type="entry name" value="Leu-rich_rpt_3"/>
</dbReference>
<dbReference type="InterPro" id="IPR032675">
    <property type="entry name" value="LRR_dom_sf"/>
</dbReference>
<comment type="caution">
    <text evidence="3">The sequence shown here is derived from an EMBL/GenBank/DDBJ whole genome shotgun (WGS) entry which is preliminary data.</text>
</comment>
<dbReference type="PANTHER" id="PTHR11017">
    <property type="entry name" value="LEUCINE-RICH REPEAT-CONTAINING PROTEIN"/>
    <property type="match status" value="1"/>
</dbReference>
<accession>A0AA87Z678</accession>
<dbReference type="PANTHER" id="PTHR11017:SF574">
    <property type="entry name" value="ADP-RIBOSYL CYCLASE_CYCLIC ADP-RIBOSE HYDROLASE"/>
    <property type="match status" value="1"/>
</dbReference>
<name>A0AA87Z678_FICCA</name>
<protein>
    <submittedName>
        <fullName evidence="3">Uncharacterized protein</fullName>
    </submittedName>
</protein>
<gene>
    <name evidence="3" type="ORF">TIFTF001_041433</name>
</gene>
<evidence type="ECO:0000256" key="1">
    <source>
        <dbReference type="ARBA" id="ARBA00022614"/>
    </source>
</evidence>
<proteinExistence type="predicted"/>